<dbReference type="PIRSF" id="PIRSF005295">
    <property type="entry name" value="UCP005295_TatD"/>
    <property type="match status" value="1"/>
</dbReference>
<dbReference type="Proteomes" id="UP000049855">
    <property type="component" value="Unassembled WGS sequence"/>
</dbReference>
<dbReference type="PANTHER" id="PTHR42658">
    <property type="entry name" value="HYDROLASE TATD"/>
    <property type="match status" value="1"/>
</dbReference>
<dbReference type="GO" id="GO:0016788">
    <property type="term" value="F:hydrolase activity, acting on ester bonds"/>
    <property type="evidence" value="ECO:0007669"/>
    <property type="project" value="UniProtKB-UniRule"/>
</dbReference>
<accession>A0A0U1L4H5</accession>
<name>A0A0U1L4H5_9FIRM</name>
<keyword evidence="1" id="KW-0479">Metal-binding</keyword>
<dbReference type="Pfam" id="PF01026">
    <property type="entry name" value="TatD_DNase"/>
    <property type="match status" value="1"/>
</dbReference>
<dbReference type="RefSeq" id="WP_021171043.1">
    <property type="nucleotide sequence ID" value="NZ_CTRP01000014.1"/>
</dbReference>
<dbReference type="PANTHER" id="PTHR42658:SF1">
    <property type="entry name" value="HYDROLASE TATD"/>
    <property type="match status" value="1"/>
</dbReference>
<dbReference type="InterPro" id="IPR032466">
    <property type="entry name" value="Metal_Hydrolase"/>
</dbReference>
<keyword evidence="1" id="KW-0378">Hydrolase</keyword>
<gene>
    <name evidence="2" type="ORF">SpAn4DRAFT_0246</name>
</gene>
<dbReference type="SUPFAM" id="SSF51556">
    <property type="entry name" value="Metallo-dependent hydrolases"/>
    <property type="match status" value="1"/>
</dbReference>
<dbReference type="GO" id="GO:0046872">
    <property type="term" value="F:metal ion binding"/>
    <property type="evidence" value="ECO:0007669"/>
    <property type="project" value="UniProtKB-KW"/>
</dbReference>
<keyword evidence="3" id="KW-1185">Reference proteome</keyword>
<evidence type="ECO:0000313" key="2">
    <source>
        <dbReference type="EMBL" id="CQR73784.1"/>
    </source>
</evidence>
<comment type="similarity">
    <text evidence="1">Belongs to the metallo-dependent hydrolases superfamily.</text>
</comment>
<dbReference type="AlphaFoldDB" id="A0A0U1L4H5"/>
<evidence type="ECO:0008006" key="4">
    <source>
        <dbReference type="Google" id="ProtNLM"/>
    </source>
</evidence>
<evidence type="ECO:0000313" key="3">
    <source>
        <dbReference type="Proteomes" id="UP000049855"/>
    </source>
</evidence>
<dbReference type="Gene3D" id="3.20.20.140">
    <property type="entry name" value="Metal-dependent hydrolases"/>
    <property type="match status" value="1"/>
</dbReference>
<protein>
    <recommendedName>
        <fullName evidence="4">Hydrolase TatD</fullName>
    </recommendedName>
</protein>
<evidence type="ECO:0000256" key="1">
    <source>
        <dbReference type="PIRNR" id="PIRNR005295"/>
    </source>
</evidence>
<sequence>MKIFEPHIHMYSRTTDDYKKMALCGVRCIVEPAFWLGSDKKYPESFLDYFNHMMEFETKRAASFGMDYYACLAVNPKEANNITLAKEVVGRMVEYLDHPKCIAIGEIGLDKNTEAEVEVLRLQLRLAKKRNMLTVVHTPHVNKKVGAKRIIEVLTEEGMNPDRVLIDHNTEETIEMTIEYGAWAGMTLYPTKLSPERVVSILKTYGIQRMMINSSADWGDSDPINVAQASLELRKAGFKEQDIERLIWDNPTEFYRQSGKLKL</sequence>
<organism evidence="2 3">
    <name type="scientific">Sporomusa ovata</name>
    <dbReference type="NCBI Taxonomy" id="2378"/>
    <lineage>
        <taxon>Bacteria</taxon>
        <taxon>Bacillati</taxon>
        <taxon>Bacillota</taxon>
        <taxon>Negativicutes</taxon>
        <taxon>Selenomonadales</taxon>
        <taxon>Sporomusaceae</taxon>
        <taxon>Sporomusa</taxon>
    </lineage>
</organism>
<dbReference type="InterPro" id="IPR001130">
    <property type="entry name" value="TatD-like"/>
</dbReference>
<proteinExistence type="inferred from homology"/>
<reference evidence="3" key="1">
    <citation type="submission" date="2015-03" db="EMBL/GenBank/DDBJ databases">
        <authorList>
            <person name="Nijsse Bart"/>
        </authorList>
    </citation>
    <scope>NUCLEOTIDE SEQUENCE [LARGE SCALE GENOMIC DNA]</scope>
</reference>
<dbReference type="InterPro" id="IPR012022">
    <property type="entry name" value="UCP005295"/>
</dbReference>
<dbReference type="EMBL" id="CTRP01000014">
    <property type="protein sequence ID" value="CQR73784.1"/>
    <property type="molecule type" value="Genomic_DNA"/>
</dbReference>